<dbReference type="AlphaFoldDB" id="A0A0X3Q1N1"/>
<feature type="compositionally biased region" description="Polar residues" evidence="1">
    <location>
        <begin position="198"/>
        <end position="217"/>
    </location>
</feature>
<dbReference type="PROSITE" id="PS50888">
    <property type="entry name" value="BHLH"/>
    <property type="match status" value="1"/>
</dbReference>
<feature type="region of interest" description="Disordered" evidence="1">
    <location>
        <begin position="558"/>
        <end position="587"/>
    </location>
</feature>
<feature type="compositionally biased region" description="Gly residues" evidence="1">
    <location>
        <begin position="427"/>
        <end position="439"/>
    </location>
</feature>
<dbReference type="EMBL" id="GEEE01005371">
    <property type="protein sequence ID" value="JAP57854.1"/>
    <property type="molecule type" value="Transcribed_RNA"/>
</dbReference>
<name>A0A0X3Q1N1_SCHSO</name>
<organism evidence="3">
    <name type="scientific">Schistocephalus solidus</name>
    <name type="common">Tapeworm</name>
    <dbReference type="NCBI Taxonomy" id="70667"/>
    <lineage>
        <taxon>Eukaryota</taxon>
        <taxon>Metazoa</taxon>
        <taxon>Spiralia</taxon>
        <taxon>Lophotrochozoa</taxon>
        <taxon>Platyhelminthes</taxon>
        <taxon>Cestoda</taxon>
        <taxon>Eucestoda</taxon>
        <taxon>Diphyllobothriidea</taxon>
        <taxon>Diphyllobothriidae</taxon>
        <taxon>Schistocephalus</taxon>
    </lineage>
</organism>
<feature type="region of interest" description="Disordered" evidence="1">
    <location>
        <begin position="409"/>
        <end position="439"/>
    </location>
</feature>
<feature type="region of interest" description="Disordered" evidence="1">
    <location>
        <begin position="816"/>
        <end position="836"/>
    </location>
</feature>
<dbReference type="InterPro" id="IPR036638">
    <property type="entry name" value="HLH_DNA-bd_sf"/>
</dbReference>
<dbReference type="PANTHER" id="PTHR47787">
    <property type="entry name" value="CENTROMERE-BINDING PROTEIN 1"/>
    <property type="match status" value="1"/>
</dbReference>
<dbReference type="Gene3D" id="4.10.280.10">
    <property type="entry name" value="Helix-loop-helix DNA-binding domain"/>
    <property type="match status" value="1"/>
</dbReference>
<dbReference type="GO" id="GO:0046983">
    <property type="term" value="F:protein dimerization activity"/>
    <property type="evidence" value="ECO:0007669"/>
    <property type="project" value="InterPro"/>
</dbReference>
<dbReference type="SUPFAM" id="SSF47459">
    <property type="entry name" value="HLH, helix-loop-helix DNA-binding domain"/>
    <property type="match status" value="1"/>
</dbReference>
<feature type="region of interest" description="Disordered" evidence="1">
    <location>
        <begin position="491"/>
        <end position="511"/>
    </location>
</feature>
<feature type="domain" description="BHLH" evidence="2">
    <location>
        <begin position="750"/>
        <end position="804"/>
    </location>
</feature>
<feature type="compositionally biased region" description="Polar residues" evidence="1">
    <location>
        <begin position="824"/>
        <end position="836"/>
    </location>
</feature>
<dbReference type="Pfam" id="PF00010">
    <property type="entry name" value="HLH"/>
    <property type="match status" value="1"/>
</dbReference>
<sequence>FVCLFAPTDNKRFHLSTPWVPRRTFYPDWFFYMDRMTNNELSAITSHQTFCLPKPLSLDGDILSNFAHIATSSRNFHDIQRPEPQFKSIDHTTKNDKGITASSRALFNRLNTDVADSSTNSFLIANGGSYPVSSPDLEVPKLPKKSITCSVPEEWFSLSAASLPNRRQSTGRQESAKILQPDLKNHCFDLEPLSPTSAVTSPIRHSSEPTCKVTSHSPVAPESGELFEDRRSRSCRTSPSMLSPQAAQKISQILTGAVTSASVTTTPSWSSLSTPKSSTDVAASSFTLTEDVASRTSKKTPTNAVAAMAAAAELMMKPSLASLMSTASPPMLAQPSLRELVLKTAATTSSLPSLATRDVSHGSSLNQIQHQQRQQQQQLYLLVPSNYPVIMPCPSQLIPLSSHLSSLDVTGGTSASLQDASSQEAGSTGGGGCGGGGGSISGELSHNAVSSDLLERAVVGGGGKVKTSCAASSASSPLHPLPGAATFYGTETSKQQRHSLGGSGGGTTTTGQVLSNWTQTLKRKCSSAVAVSPRTAQLLGCATVQSLSDVVQLTQRASTSPATSSHGANDSDLRSELIPLSRSPPPSVAYRLTDGEGDSISTALSPSASPPVITSHNFASCGLGGGIHGMTAVRSTSAAAVTSKKLTNLLGISQCTPVSTATVVEDSDNFLCTAGASRIREVLSPTAQPRSAMPALSDVKIPPPELCHSNSTNDSLLSVDSSKNSVFFPSESSPNRSYISRIGGDTKDIRRRVSHNEVERRRRDRINTWIAELHKLLPPEHQAKSQYQSKGVILKRVFEYFQNVAQILSSKSTTIEKLSEKKPSSGTRASSTESRKSASQGQFKCAFFRLPDFFRAVSFGSDTRNRWKQCQILSCSYHLLQGHSPTGGSSQPNLQW</sequence>
<evidence type="ECO:0000259" key="2">
    <source>
        <dbReference type="PROSITE" id="PS50888"/>
    </source>
</evidence>
<evidence type="ECO:0000313" key="3">
    <source>
        <dbReference type="EMBL" id="JAP57854.1"/>
    </source>
</evidence>
<dbReference type="GO" id="GO:0003700">
    <property type="term" value="F:DNA-binding transcription factor activity"/>
    <property type="evidence" value="ECO:0007669"/>
    <property type="project" value="TreeGrafter"/>
</dbReference>
<reference evidence="3" key="1">
    <citation type="submission" date="2016-01" db="EMBL/GenBank/DDBJ databases">
        <title>Reference transcriptome for the parasite Schistocephalus solidus: insights into the molecular evolution of parasitism.</title>
        <authorList>
            <person name="Hebert F.O."/>
            <person name="Grambauer S."/>
            <person name="Barber I."/>
            <person name="Landry C.R."/>
            <person name="Aubin-Horth N."/>
        </authorList>
    </citation>
    <scope>NUCLEOTIDE SEQUENCE</scope>
</reference>
<proteinExistence type="predicted"/>
<dbReference type="GO" id="GO:0005634">
    <property type="term" value="C:nucleus"/>
    <property type="evidence" value="ECO:0007669"/>
    <property type="project" value="TreeGrafter"/>
</dbReference>
<dbReference type="SMART" id="SM00353">
    <property type="entry name" value="HLH"/>
    <property type="match status" value="1"/>
</dbReference>
<feature type="compositionally biased region" description="Polar residues" evidence="1">
    <location>
        <begin position="558"/>
        <end position="568"/>
    </location>
</feature>
<protein>
    <submittedName>
        <fullName evidence="3">Upstream stimulatory factor 1</fullName>
    </submittedName>
</protein>
<dbReference type="PANTHER" id="PTHR47787:SF1">
    <property type="entry name" value="CENTROMERE-BINDING PROTEIN 1"/>
    <property type="match status" value="1"/>
</dbReference>
<feature type="compositionally biased region" description="Polar residues" evidence="1">
    <location>
        <begin position="409"/>
        <end position="425"/>
    </location>
</feature>
<gene>
    <name evidence="3" type="primary">USF1</name>
    <name evidence="3" type="ORF">TR133591</name>
</gene>
<dbReference type="CDD" id="cd11396">
    <property type="entry name" value="bHLHzip_USF"/>
    <property type="match status" value="1"/>
</dbReference>
<feature type="non-terminal residue" evidence="3">
    <location>
        <position position="1"/>
    </location>
</feature>
<dbReference type="InterPro" id="IPR011598">
    <property type="entry name" value="bHLH_dom"/>
</dbReference>
<feature type="region of interest" description="Disordered" evidence="1">
    <location>
        <begin position="198"/>
        <end position="242"/>
    </location>
</feature>
<accession>A0A0X3Q1N1</accession>
<evidence type="ECO:0000256" key="1">
    <source>
        <dbReference type="SAM" id="MobiDB-lite"/>
    </source>
</evidence>